<evidence type="ECO:0000313" key="1">
    <source>
        <dbReference type="EMBL" id="GBP39849.1"/>
    </source>
</evidence>
<gene>
    <name evidence="1" type="ORF">EVAR_29079_1</name>
</gene>
<evidence type="ECO:0000313" key="2">
    <source>
        <dbReference type="Proteomes" id="UP000299102"/>
    </source>
</evidence>
<accession>A0A4C1VNW3</accession>
<dbReference type="EMBL" id="BGZK01000372">
    <property type="protein sequence ID" value="GBP39849.1"/>
    <property type="molecule type" value="Genomic_DNA"/>
</dbReference>
<keyword evidence="2" id="KW-1185">Reference proteome</keyword>
<organism evidence="1 2">
    <name type="scientific">Eumeta variegata</name>
    <name type="common">Bagworm moth</name>
    <name type="synonym">Eumeta japonica</name>
    <dbReference type="NCBI Taxonomy" id="151549"/>
    <lineage>
        <taxon>Eukaryota</taxon>
        <taxon>Metazoa</taxon>
        <taxon>Ecdysozoa</taxon>
        <taxon>Arthropoda</taxon>
        <taxon>Hexapoda</taxon>
        <taxon>Insecta</taxon>
        <taxon>Pterygota</taxon>
        <taxon>Neoptera</taxon>
        <taxon>Endopterygota</taxon>
        <taxon>Lepidoptera</taxon>
        <taxon>Glossata</taxon>
        <taxon>Ditrysia</taxon>
        <taxon>Tineoidea</taxon>
        <taxon>Psychidae</taxon>
        <taxon>Oiketicinae</taxon>
        <taxon>Eumeta</taxon>
    </lineage>
</organism>
<name>A0A4C1VNW3_EUMVA</name>
<reference evidence="1 2" key="1">
    <citation type="journal article" date="2019" name="Commun. Biol.">
        <title>The bagworm genome reveals a unique fibroin gene that provides high tensile strength.</title>
        <authorList>
            <person name="Kono N."/>
            <person name="Nakamura H."/>
            <person name="Ohtoshi R."/>
            <person name="Tomita M."/>
            <person name="Numata K."/>
            <person name="Arakawa K."/>
        </authorList>
    </citation>
    <scope>NUCLEOTIDE SEQUENCE [LARGE SCALE GENOMIC DNA]</scope>
</reference>
<proteinExistence type="predicted"/>
<protein>
    <submittedName>
        <fullName evidence="1">Uncharacterized protein</fullName>
    </submittedName>
</protein>
<dbReference type="AlphaFoldDB" id="A0A4C1VNW3"/>
<comment type="caution">
    <text evidence="1">The sequence shown here is derived from an EMBL/GenBank/DDBJ whole genome shotgun (WGS) entry which is preliminary data.</text>
</comment>
<dbReference type="OrthoDB" id="7472990at2759"/>
<sequence length="136" mass="15014">MALVALAVTCCDSTAKNCPLVRKSDLRASCMIVRHTRLMMELEGGHRNSVIKRRNPIEFGLVFNDAKEAMILGRAISAGPGFDQVERNRFSAPPAPPLTWRLEQPLYSVYPEAGAAFYSNFNIINAKCKVTIITAT</sequence>
<dbReference type="Proteomes" id="UP000299102">
    <property type="component" value="Unassembled WGS sequence"/>
</dbReference>